<reference evidence="2" key="2">
    <citation type="submission" date="2021-05" db="EMBL/GenBank/DDBJ databases">
        <title>Protein family content uncovers lineage relationships and bacterial pathway maintenance mechanisms in DPANN archaea.</title>
        <authorList>
            <person name="Castelle C.J."/>
            <person name="Meheust R."/>
            <person name="Jaffe A.L."/>
            <person name="Seitz K."/>
            <person name="Gong X."/>
            <person name="Baker B.J."/>
            <person name="Banfield J.F."/>
        </authorList>
    </citation>
    <scope>NUCLEOTIDE SEQUENCE</scope>
    <source>
        <strain evidence="2">RIFCSPLOWO2_01_FULL_AR10_48_17</strain>
    </source>
</reference>
<sequence length="258" mass="27955">MVSWSFFSDAFSLVVRHPKLLVPKLLVALLYGFVMLESARLSVALAPSAFGVDPLSQAEALALLGPVLLLSLGSIFVLLLDVWISSWYPALVSQFHLSKRVSFRLAIQASAKRFWVSVPLLAGFDLVVSIILAIISTLVLLVSPALFGVTLVGSLIALLVIYVFTYPLLSVSVLEKGSYWQSLSRSFALSRKNWVSFSPAALLSFLVSLLNFGLAFLVGNPALLLLFWGVRFFLAVIVTYTTVVNPSAYLAVIGSSAP</sequence>
<feature type="transmembrane region" description="Helical" evidence="1">
    <location>
        <begin position="223"/>
        <end position="243"/>
    </location>
</feature>
<reference evidence="2" key="1">
    <citation type="submission" date="2021-03" db="EMBL/GenBank/DDBJ databases">
        <authorList>
            <person name="Jaffe A."/>
        </authorList>
    </citation>
    <scope>NUCLEOTIDE SEQUENCE</scope>
    <source>
        <strain evidence="2">RIFCSPLOWO2_01_FULL_AR10_48_17</strain>
    </source>
</reference>
<accession>A0A8T4L407</accession>
<keyword evidence="1" id="KW-0472">Membrane</keyword>
<comment type="caution">
    <text evidence="2">The sequence shown here is derived from an EMBL/GenBank/DDBJ whole genome shotgun (WGS) entry which is preliminary data.</text>
</comment>
<organism evidence="2 3">
    <name type="scientific">Candidatus Iainarchaeum sp</name>
    <dbReference type="NCBI Taxonomy" id="3101447"/>
    <lineage>
        <taxon>Archaea</taxon>
        <taxon>Candidatus Iainarchaeota</taxon>
        <taxon>Candidatus Iainarchaeia</taxon>
        <taxon>Candidatus Iainarchaeales</taxon>
        <taxon>Candidatus Iainarchaeaceae</taxon>
        <taxon>Candidatus Iainarchaeum</taxon>
    </lineage>
</organism>
<gene>
    <name evidence="2" type="ORF">J4215_01805</name>
</gene>
<evidence type="ECO:0000313" key="3">
    <source>
        <dbReference type="Proteomes" id="UP000675968"/>
    </source>
</evidence>
<name>A0A8T4L407_9ARCH</name>
<feature type="transmembrane region" description="Helical" evidence="1">
    <location>
        <begin position="147"/>
        <end position="174"/>
    </location>
</feature>
<evidence type="ECO:0000313" key="2">
    <source>
        <dbReference type="EMBL" id="MBS3061297.1"/>
    </source>
</evidence>
<keyword evidence="1" id="KW-0812">Transmembrane</keyword>
<keyword evidence="1" id="KW-1133">Transmembrane helix</keyword>
<proteinExistence type="predicted"/>
<evidence type="ECO:0000256" key="1">
    <source>
        <dbReference type="SAM" id="Phobius"/>
    </source>
</evidence>
<feature type="transmembrane region" description="Helical" evidence="1">
    <location>
        <begin position="68"/>
        <end position="93"/>
    </location>
</feature>
<feature type="transmembrane region" description="Helical" evidence="1">
    <location>
        <begin position="114"/>
        <end position="141"/>
    </location>
</feature>
<protein>
    <submittedName>
        <fullName evidence="2">Uncharacterized protein</fullName>
    </submittedName>
</protein>
<dbReference type="EMBL" id="JAGVWC010000008">
    <property type="protein sequence ID" value="MBS3061297.1"/>
    <property type="molecule type" value="Genomic_DNA"/>
</dbReference>
<feature type="transmembrane region" description="Helical" evidence="1">
    <location>
        <begin position="194"/>
        <end position="217"/>
    </location>
</feature>
<dbReference type="Proteomes" id="UP000675968">
    <property type="component" value="Unassembled WGS sequence"/>
</dbReference>
<dbReference type="AlphaFoldDB" id="A0A8T4L407"/>